<keyword evidence="5 7" id="KW-1133">Transmembrane helix</keyword>
<feature type="transmembrane region" description="Helical" evidence="7">
    <location>
        <begin position="163"/>
        <end position="182"/>
    </location>
</feature>
<dbReference type="Proteomes" id="UP000217785">
    <property type="component" value="Unassembled WGS sequence"/>
</dbReference>
<feature type="domain" description="Major facilitator superfamily (MFS) profile" evidence="8">
    <location>
        <begin position="8"/>
        <end position="450"/>
    </location>
</feature>
<feature type="transmembrane region" description="Helical" evidence="7">
    <location>
        <begin position="262"/>
        <end position="284"/>
    </location>
</feature>
<accession>A0A292YRN7</accession>
<dbReference type="Gene3D" id="1.20.1720.10">
    <property type="entry name" value="Multidrug resistance protein D"/>
    <property type="match status" value="1"/>
</dbReference>
<dbReference type="FunFam" id="1.20.1720.10:FF:000004">
    <property type="entry name" value="EmrB/QacA family drug resistance transporter"/>
    <property type="match status" value="1"/>
</dbReference>
<evidence type="ECO:0000256" key="5">
    <source>
        <dbReference type="ARBA" id="ARBA00022989"/>
    </source>
</evidence>
<evidence type="ECO:0000256" key="2">
    <source>
        <dbReference type="ARBA" id="ARBA00022448"/>
    </source>
</evidence>
<comment type="caution">
    <text evidence="9">The sequence shown here is derived from an EMBL/GenBank/DDBJ whole genome shotgun (WGS) entry which is preliminary data.</text>
</comment>
<dbReference type="EMBL" id="BDUF01000109">
    <property type="protein sequence ID" value="GAX91846.1"/>
    <property type="molecule type" value="Genomic_DNA"/>
</dbReference>
<keyword evidence="3" id="KW-1003">Cell membrane</keyword>
<evidence type="ECO:0000259" key="8">
    <source>
        <dbReference type="PROSITE" id="PS50850"/>
    </source>
</evidence>
<dbReference type="PANTHER" id="PTHR23501:SF191">
    <property type="entry name" value="VACUOLAR BASIC AMINO ACID TRANSPORTER 4"/>
    <property type="match status" value="1"/>
</dbReference>
<reference evidence="10" key="1">
    <citation type="submission" date="2017-07" db="EMBL/GenBank/DDBJ databases">
        <title>Draft genome sequence of Effusibacillus lacus strain skLN1.</title>
        <authorList>
            <person name="Watanabe M."/>
            <person name="Kojima H."/>
            <person name="Fukui M."/>
        </authorList>
    </citation>
    <scope>NUCLEOTIDE SEQUENCE [LARGE SCALE GENOMIC DNA]</scope>
    <source>
        <strain evidence="10">skLN1</strain>
    </source>
</reference>
<evidence type="ECO:0000313" key="9">
    <source>
        <dbReference type="EMBL" id="GAX91846.1"/>
    </source>
</evidence>
<feature type="transmembrane region" description="Helical" evidence="7">
    <location>
        <begin position="29"/>
        <end position="52"/>
    </location>
</feature>
<dbReference type="RefSeq" id="WP_096184012.1">
    <property type="nucleotide sequence ID" value="NZ_BDUF01000109.1"/>
</dbReference>
<keyword evidence="10" id="KW-1185">Reference proteome</keyword>
<evidence type="ECO:0000256" key="1">
    <source>
        <dbReference type="ARBA" id="ARBA00004651"/>
    </source>
</evidence>
<dbReference type="PROSITE" id="PS50850">
    <property type="entry name" value="MFS"/>
    <property type="match status" value="1"/>
</dbReference>
<dbReference type="NCBIfam" id="TIGR00711">
    <property type="entry name" value="efflux_EmrB"/>
    <property type="match status" value="1"/>
</dbReference>
<dbReference type="Gene3D" id="1.20.1250.20">
    <property type="entry name" value="MFS general substrate transporter like domains"/>
    <property type="match status" value="1"/>
</dbReference>
<evidence type="ECO:0000256" key="4">
    <source>
        <dbReference type="ARBA" id="ARBA00022692"/>
    </source>
</evidence>
<dbReference type="OrthoDB" id="146256at2"/>
<organism evidence="9 10">
    <name type="scientific">Effusibacillus lacus</name>
    <dbReference type="NCBI Taxonomy" id="1348429"/>
    <lineage>
        <taxon>Bacteria</taxon>
        <taxon>Bacillati</taxon>
        <taxon>Bacillota</taxon>
        <taxon>Bacilli</taxon>
        <taxon>Bacillales</taxon>
        <taxon>Alicyclobacillaceae</taxon>
        <taxon>Effusibacillus</taxon>
    </lineage>
</organism>
<gene>
    <name evidence="9" type="ORF">EFBL_3537</name>
</gene>
<dbReference type="AlphaFoldDB" id="A0A292YRN7"/>
<dbReference type="InterPro" id="IPR036259">
    <property type="entry name" value="MFS_trans_sf"/>
</dbReference>
<keyword evidence="2" id="KW-0813">Transport</keyword>
<dbReference type="CDD" id="cd17502">
    <property type="entry name" value="MFS_Azr1_MDR_like"/>
    <property type="match status" value="1"/>
</dbReference>
<dbReference type="GO" id="GO:0022857">
    <property type="term" value="F:transmembrane transporter activity"/>
    <property type="evidence" value="ECO:0007669"/>
    <property type="project" value="InterPro"/>
</dbReference>
<dbReference type="PANTHER" id="PTHR23501">
    <property type="entry name" value="MAJOR FACILITATOR SUPERFAMILY"/>
    <property type="match status" value="1"/>
</dbReference>
<dbReference type="InterPro" id="IPR011701">
    <property type="entry name" value="MFS"/>
</dbReference>
<comment type="subcellular location">
    <subcellularLocation>
        <location evidence="1">Cell membrane</location>
        <topology evidence="1">Multi-pass membrane protein</topology>
    </subcellularLocation>
</comment>
<feature type="transmembrane region" description="Helical" evidence="7">
    <location>
        <begin position="427"/>
        <end position="445"/>
    </location>
</feature>
<feature type="transmembrane region" description="Helical" evidence="7">
    <location>
        <begin position="72"/>
        <end position="99"/>
    </location>
</feature>
<sequence length="458" mass="48885">MKTNRKAVVLAVMLTNFLAAVDVTIVGTAMPTIVGKLGGLALISWVFSAYLLTSSVSTPIYGKLADLFGRKIMFTIGAAIFLIGSTLCGMAGSMLALVIGRAVQGLGAGAVMAIATTILGDLFTVEERGRIQGLFSGVWGFAAIVGPALGGLIIDWLSWPWVFYINLPIGLLGVLILWFSLHEQIDKKSHSIDYGGALTLTTSMTALLLVILQGAQWTWTNPATLALSSLALLGLIAFLMIERRAKEPIVPLELFKNKVIAISNATSFLVGAVLLGVTSYIPLYVQEVLGRTPTEAGFTLTPMSVAWMIGSVYGGRNMVTWGFRRLAYLGVAFITAGSVFLSMLTPESGRWFGMILMSILGLGLGMATLAFTVAIQSEVDWNRRGIATASNMFIRSLGSSIGVAIMGAVLNYRMAADNSLYSGLHDVFVWIGGISLAAVLIMALFPKYDSLQAKETRS</sequence>
<protein>
    <submittedName>
        <fullName evidence="9">MFS transporter</fullName>
    </submittedName>
</protein>
<proteinExistence type="predicted"/>
<feature type="transmembrane region" description="Helical" evidence="7">
    <location>
        <begin position="296"/>
        <end position="314"/>
    </location>
</feature>
<evidence type="ECO:0000313" key="10">
    <source>
        <dbReference type="Proteomes" id="UP000217785"/>
    </source>
</evidence>
<name>A0A292YRN7_9BACL</name>
<feature type="transmembrane region" description="Helical" evidence="7">
    <location>
        <begin position="194"/>
        <end position="217"/>
    </location>
</feature>
<keyword evidence="4 7" id="KW-0812">Transmembrane</keyword>
<feature type="transmembrane region" description="Helical" evidence="7">
    <location>
        <begin position="137"/>
        <end position="157"/>
    </location>
</feature>
<feature type="transmembrane region" description="Helical" evidence="7">
    <location>
        <begin position="223"/>
        <end position="241"/>
    </location>
</feature>
<feature type="transmembrane region" description="Helical" evidence="7">
    <location>
        <begin position="396"/>
        <end position="415"/>
    </location>
</feature>
<evidence type="ECO:0000256" key="3">
    <source>
        <dbReference type="ARBA" id="ARBA00022475"/>
    </source>
</evidence>
<dbReference type="GO" id="GO:0005886">
    <property type="term" value="C:plasma membrane"/>
    <property type="evidence" value="ECO:0007669"/>
    <property type="project" value="UniProtKB-SubCell"/>
</dbReference>
<keyword evidence="6 7" id="KW-0472">Membrane</keyword>
<dbReference type="InterPro" id="IPR020846">
    <property type="entry name" value="MFS_dom"/>
</dbReference>
<evidence type="ECO:0000256" key="6">
    <source>
        <dbReference type="ARBA" id="ARBA00023136"/>
    </source>
</evidence>
<dbReference type="PRINTS" id="PR01036">
    <property type="entry name" value="TCRTETB"/>
</dbReference>
<feature type="transmembrane region" description="Helical" evidence="7">
    <location>
        <begin position="351"/>
        <end position="375"/>
    </location>
</feature>
<dbReference type="SUPFAM" id="SSF103473">
    <property type="entry name" value="MFS general substrate transporter"/>
    <property type="match status" value="1"/>
</dbReference>
<feature type="transmembrane region" description="Helical" evidence="7">
    <location>
        <begin position="326"/>
        <end position="345"/>
    </location>
</feature>
<dbReference type="Pfam" id="PF07690">
    <property type="entry name" value="MFS_1"/>
    <property type="match status" value="1"/>
</dbReference>
<evidence type="ECO:0000256" key="7">
    <source>
        <dbReference type="SAM" id="Phobius"/>
    </source>
</evidence>
<feature type="transmembrane region" description="Helical" evidence="7">
    <location>
        <begin position="105"/>
        <end position="125"/>
    </location>
</feature>
<dbReference type="InterPro" id="IPR004638">
    <property type="entry name" value="EmrB-like"/>
</dbReference>